<dbReference type="Proteomes" id="UP001286313">
    <property type="component" value="Unassembled WGS sequence"/>
</dbReference>
<keyword evidence="2" id="KW-1185">Reference proteome</keyword>
<evidence type="ECO:0000313" key="2">
    <source>
        <dbReference type="Proteomes" id="UP001286313"/>
    </source>
</evidence>
<comment type="caution">
    <text evidence="1">The sequence shown here is derived from an EMBL/GenBank/DDBJ whole genome shotgun (WGS) entry which is preliminary data.</text>
</comment>
<proteinExistence type="predicted"/>
<evidence type="ECO:0000313" key="1">
    <source>
        <dbReference type="EMBL" id="KAK3874116.1"/>
    </source>
</evidence>
<gene>
    <name evidence="1" type="ORF">Pcinc_020923</name>
</gene>
<organism evidence="1 2">
    <name type="scientific">Petrolisthes cinctipes</name>
    <name type="common">Flat porcelain crab</name>
    <dbReference type="NCBI Taxonomy" id="88211"/>
    <lineage>
        <taxon>Eukaryota</taxon>
        <taxon>Metazoa</taxon>
        <taxon>Ecdysozoa</taxon>
        <taxon>Arthropoda</taxon>
        <taxon>Crustacea</taxon>
        <taxon>Multicrustacea</taxon>
        <taxon>Malacostraca</taxon>
        <taxon>Eumalacostraca</taxon>
        <taxon>Eucarida</taxon>
        <taxon>Decapoda</taxon>
        <taxon>Pleocyemata</taxon>
        <taxon>Anomura</taxon>
        <taxon>Galatheoidea</taxon>
        <taxon>Porcellanidae</taxon>
        <taxon>Petrolisthes</taxon>
    </lineage>
</organism>
<dbReference type="AlphaFoldDB" id="A0AAE1KFR6"/>
<name>A0AAE1KFR6_PETCI</name>
<protein>
    <submittedName>
        <fullName evidence="1">Uncharacterized protein</fullName>
    </submittedName>
</protein>
<accession>A0AAE1KFR6</accession>
<sequence>MRQTAEVQQKEEKINVGHTITAEKHTEVAIVPERRSCLMRTSEVMESCESWSRVVSGEECNGGVESSGSEGEIMVHCGGDQNDAVVLVKWLDNGATPESSYKSTLRPLEAHQHFNHLMSRGQPWVSLVCIVQHALAASLSVRVTNPSVKVCHEPLSLCGATRLSKVQYIPSQTWLVTTMGSEAMTGHKQ</sequence>
<dbReference type="EMBL" id="JAWQEG010002136">
    <property type="protein sequence ID" value="KAK3874116.1"/>
    <property type="molecule type" value="Genomic_DNA"/>
</dbReference>
<reference evidence="1" key="1">
    <citation type="submission" date="2023-10" db="EMBL/GenBank/DDBJ databases">
        <title>Genome assemblies of two species of porcelain crab, Petrolisthes cinctipes and Petrolisthes manimaculis (Anomura: Porcellanidae).</title>
        <authorList>
            <person name="Angst P."/>
        </authorList>
    </citation>
    <scope>NUCLEOTIDE SEQUENCE</scope>
    <source>
        <strain evidence="1">PB745_01</strain>
        <tissue evidence="1">Gill</tissue>
    </source>
</reference>